<dbReference type="EMBL" id="CP019124">
    <property type="protein sequence ID" value="APX90927.1"/>
    <property type="molecule type" value="Genomic_DNA"/>
</dbReference>
<dbReference type="GO" id="GO:0016787">
    <property type="term" value="F:hydrolase activity"/>
    <property type="evidence" value="ECO:0007669"/>
    <property type="project" value="UniProtKB-KW"/>
</dbReference>
<gene>
    <name evidence="3" type="ORF">BV394_03035</name>
</gene>
<reference evidence="3 4" key="1">
    <citation type="submission" date="2017-01" db="EMBL/GenBank/DDBJ databases">
        <title>Genomic analysis of Xuhuaishuia manganoxidans DY6-4.</title>
        <authorList>
            <person name="Wang X."/>
        </authorList>
    </citation>
    <scope>NUCLEOTIDE SEQUENCE [LARGE SCALE GENOMIC DNA]</scope>
    <source>
        <strain evidence="3 4">DY6-4</strain>
    </source>
</reference>
<organism evidence="3 4">
    <name type="scientific">Brevirhabdus pacifica</name>
    <dbReference type="NCBI Taxonomy" id="1267768"/>
    <lineage>
        <taxon>Bacteria</taxon>
        <taxon>Pseudomonadati</taxon>
        <taxon>Pseudomonadota</taxon>
        <taxon>Alphaproteobacteria</taxon>
        <taxon>Rhodobacterales</taxon>
        <taxon>Paracoccaceae</taxon>
        <taxon>Brevirhabdus</taxon>
    </lineage>
</organism>
<dbReference type="STRING" id="1267768.BV394_03035"/>
<keyword evidence="1" id="KW-0732">Signal</keyword>
<dbReference type="PANTHER" id="PTHR22946:SF0">
    <property type="entry name" value="DIENELACTONE HYDROLASE DOMAIN-CONTAINING PROTEIN"/>
    <property type="match status" value="1"/>
</dbReference>
<dbReference type="InterPro" id="IPR002925">
    <property type="entry name" value="Dienelactn_hydro"/>
</dbReference>
<dbReference type="InterPro" id="IPR050261">
    <property type="entry name" value="FrsA_esterase"/>
</dbReference>
<accession>A0A1U7DLM5</accession>
<keyword evidence="3" id="KW-0378">Hydrolase</keyword>
<dbReference type="SUPFAM" id="SSF53474">
    <property type="entry name" value="alpha/beta-Hydrolases"/>
    <property type="match status" value="1"/>
</dbReference>
<feature type="domain" description="Dienelactone hydrolase" evidence="2">
    <location>
        <begin position="30"/>
        <end position="239"/>
    </location>
</feature>
<evidence type="ECO:0000313" key="4">
    <source>
        <dbReference type="Proteomes" id="UP000187266"/>
    </source>
</evidence>
<feature type="signal peptide" evidence="1">
    <location>
        <begin position="1"/>
        <end position="16"/>
    </location>
</feature>
<evidence type="ECO:0000256" key="1">
    <source>
        <dbReference type="SAM" id="SignalP"/>
    </source>
</evidence>
<dbReference type="Pfam" id="PF01738">
    <property type="entry name" value="DLH"/>
    <property type="match status" value="1"/>
</dbReference>
<dbReference type="Gene3D" id="3.40.50.1820">
    <property type="entry name" value="alpha/beta hydrolase"/>
    <property type="match status" value="1"/>
</dbReference>
<evidence type="ECO:0000313" key="3">
    <source>
        <dbReference type="EMBL" id="APX90927.1"/>
    </source>
</evidence>
<name>A0A1U7DLM5_9RHOB</name>
<dbReference type="InterPro" id="IPR029058">
    <property type="entry name" value="AB_hydrolase_fold"/>
</dbReference>
<proteinExistence type="predicted"/>
<sequence length="243" mass="25610">MLSGAVLAALALPAAAGEAVTYESDGMTLEGYQASAEGAKGTILVIHDWDGLTDYEKKRVDMLAEAGYNAFAVDLYGQGNLPQSIEENKAKTGELYKDREKMRSLILAGARKAGEMGSDKMVVMGYCFGGAAVLELARSGQGAEVGTTGYATFHGGLSTPDGQSYAADTAPILVAHGGADSSISMDDVADLSKRLEEAGVQYEIEVYSGAPHGFTVMGSERYQETADKKSWDAFMEFVGDQLG</sequence>
<dbReference type="AlphaFoldDB" id="A0A1U7DLM5"/>
<evidence type="ECO:0000259" key="2">
    <source>
        <dbReference type="Pfam" id="PF01738"/>
    </source>
</evidence>
<protein>
    <submittedName>
        <fullName evidence="3">Dienelactone hydrolase</fullName>
    </submittedName>
</protein>
<keyword evidence="4" id="KW-1185">Reference proteome</keyword>
<dbReference type="PANTHER" id="PTHR22946">
    <property type="entry name" value="DIENELACTONE HYDROLASE DOMAIN-CONTAINING PROTEIN-RELATED"/>
    <property type="match status" value="1"/>
</dbReference>
<feature type="chain" id="PRO_5010526880" evidence="1">
    <location>
        <begin position="17"/>
        <end position="243"/>
    </location>
</feature>
<dbReference type="Proteomes" id="UP000187266">
    <property type="component" value="Chromosome"/>
</dbReference>